<evidence type="ECO:0000313" key="3">
    <source>
        <dbReference type="Proteomes" id="UP000192758"/>
    </source>
</evidence>
<keyword evidence="3" id="KW-1185">Reference proteome</keyword>
<evidence type="ECO:0000313" key="2">
    <source>
        <dbReference type="EMBL" id="OQS54887.1"/>
    </source>
</evidence>
<dbReference type="Pfam" id="PF00808">
    <property type="entry name" value="CBFD_NFYB_HMF"/>
    <property type="match status" value="1"/>
</dbReference>
<dbReference type="InterPro" id="IPR009072">
    <property type="entry name" value="Histone-fold"/>
</dbReference>
<feature type="domain" description="Transcription factor CBF/NF-Y/archaeal histone" evidence="1">
    <location>
        <begin position="12"/>
        <end position="67"/>
    </location>
</feature>
<reference evidence="2 3" key="1">
    <citation type="journal article" date="2017" name="Environ. Microbiol.">
        <title>Decay of the glycolytic pathway and adaptation to intranuclear parasitism within Enterocytozoonidae microsporidia.</title>
        <authorList>
            <person name="Wiredu Boakye D."/>
            <person name="Jaroenlak P."/>
            <person name="Prachumwat A."/>
            <person name="Williams T.A."/>
            <person name="Bateman K.S."/>
            <person name="Itsathitphaisarn O."/>
            <person name="Sritunyalucksana K."/>
            <person name="Paszkiewicz K.H."/>
            <person name="Moore K.A."/>
            <person name="Stentiford G.D."/>
            <person name="Williams B.A."/>
        </authorList>
    </citation>
    <scope>NUCLEOTIDE SEQUENCE [LARGE SCALE GENOMIC DNA]</scope>
    <source>
        <strain evidence="2 3">TH1</strain>
    </source>
</reference>
<evidence type="ECO:0000259" key="1">
    <source>
        <dbReference type="Pfam" id="PF00808"/>
    </source>
</evidence>
<dbReference type="Proteomes" id="UP000192758">
    <property type="component" value="Unassembled WGS sequence"/>
</dbReference>
<dbReference type="InterPro" id="IPR003958">
    <property type="entry name" value="CBFA_NFYB_domain"/>
</dbReference>
<accession>A0A1W0E6I9</accession>
<dbReference type="GO" id="GO:0046982">
    <property type="term" value="F:protein heterodimerization activity"/>
    <property type="evidence" value="ECO:0007669"/>
    <property type="project" value="InterPro"/>
</dbReference>
<dbReference type="SUPFAM" id="SSF47113">
    <property type="entry name" value="Histone-fold"/>
    <property type="match status" value="1"/>
</dbReference>
<dbReference type="VEuPathDB" id="MicrosporidiaDB:EHP00_241"/>
<gene>
    <name evidence="2" type="ORF">EHP00_241</name>
</gene>
<dbReference type="AlphaFoldDB" id="A0A1W0E6I9"/>
<sequence length="79" mass="9117">MVVLCKTLLRETQNIAKSINLEINDEMMEYLIECTQNTLVNVLQDAETVAHSQKRKTVNAADVLKVVEQRKLPFYCFTQ</sequence>
<name>A0A1W0E6I9_9MICR</name>
<protein>
    <recommendedName>
        <fullName evidence="1">Transcription factor CBF/NF-Y/archaeal histone domain-containing protein</fullName>
    </recommendedName>
</protein>
<organism evidence="2 3">
    <name type="scientific">Ecytonucleospora hepatopenaei</name>
    <dbReference type="NCBI Taxonomy" id="646526"/>
    <lineage>
        <taxon>Eukaryota</taxon>
        <taxon>Fungi</taxon>
        <taxon>Fungi incertae sedis</taxon>
        <taxon>Microsporidia</taxon>
        <taxon>Enterocytozoonidae</taxon>
        <taxon>Ecytonucleospora</taxon>
    </lineage>
</organism>
<dbReference type="Gene3D" id="1.10.20.10">
    <property type="entry name" value="Histone, subunit A"/>
    <property type="match status" value="1"/>
</dbReference>
<proteinExistence type="predicted"/>
<dbReference type="EMBL" id="MNPJ01000016">
    <property type="protein sequence ID" value="OQS54887.1"/>
    <property type="molecule type" value="Genomic_DNA"/>
</dbReference>
<comment type="caution">
    <text evidence="2">The sequence shown here is derived from an EMBL/GenBank/DDBJ whole genome shotgun (WGS) entry which is preliminary data.</text>
</comment>